<proteinExistence type="predicted"/>
<dbReference type="Proteomes" id="UP001492380">
    <property type="component" value="Unassembled WGS sequence"/>
</dbReference>
<keyword evidence="1" id="KW-0175">Coiled coil</keyword>
<name>A0ABR1YNQ0_9PEZI</name>
<gene>
    <name evidence="3" type="ORF">HDK90DRAFT_551203</name>
</gene>
<evidence type="ECO:0000256" key="2">
    <source>
        <dbReference type="SAM" id="MobiDB-lite"/>
    </source>
</evidence>
<evidence type="ECO:0000313" key="4">
    <source>
        <dbReference type="Proteomes" id="UP001492380"/>
    </source>
</evidence>
<feature type="compositionally biased region" description="Polar residues" evidence="2">
    <location>
        <begin position="50"/>
        <end position="59"/>
    </location>
</feature>
<organism evidence="3 4">
    <name type="scientific">Phyllosticta capitalensis</name>
    <dbReference type="NCBI Taxonomy" id="121624"/>
    <lineage>
        <taxon>Eukaryota</taxon>
        <taxon>Fungi</taxon>
        <taxon>Dikarya</taxon>
        <taxon>Ascomycota</taxon>
        <taxon>Pezizomycotina</taxon>
        <taxon>Dothideomycetes</taxon>
        <taxon>Dothideomycetes incertae sedis</taxon>
        <taxon>Botryosphaeriales</taxon>
        <taxon>Phyllostictaceae</taxon>
        <taxon>Phyllosticta</taxon>
    </lineage>
</organism>
<evidence type="ECO:0000256" key="1">
    <source>
        <dbReference type="SAM" id="Coils"/>
    </source>
</evidence>
<reference evidence="3 4" key="1">
    <citation type="submission" date="2024-04" db="EMBL/GenBank/DDBJ databases">
        <title>Phyllosticta paracitricarpa is synonymous to the EU quarantine fungus P. citricarpa based on phylogenomic analyses.</title>
        <authorList>
            <consortium name="Lawrence Berkeley National Laboratory"/>
            <person name="Van Ingen-Buijs V.A."/>
            <person name="Van Westerhoven A.C."/>
            <person name="Haridas S."/>
            <person name="Skiadas P."/>
            <person name="Martin F."/>
            <person name="Groenewald J.Z."/>
            <person name="Crous P.W."/>
            <person name="Seidl M.F."/>
        </authorList>
    </citation>
    <scope>NUCLEOTIDE SEQUENCE [LARGE SCALE GENOMIC DNA]</scope>
    <source>
        <strain evidence="3 4">CBS 123374</strain>
    </source>
</reference>
<accession>A0ABR1YNQ0</accession>
<feature type="compositionally biased region" description="Basic and acidic residues" evidence="2">
    <location>
        <begin position="19"/>
        <end position="35"/>
    </location>
</feature>
<evidence type="ECO:0000313" key="3">
    <source>
        <dbReference type="EMBL" id="KAK8235077.1"/>
    </source>
</evidence>
<keyword evidence="4" id="KW-1185">Reference proteome</keyword>
<feature type="region of interest" description="Disordered" evidence="2">
    <location>
        <begin position="81"/>
        <end position="104"/>
    </location>
</feature>
<sequence length="494" mass="56277">MYGTRGQLARLLKYATPSKDSHPGTEAKTEIKSEPNDVSTDPMDCDEAAGSTTDQGYSSSQEYIRKLQNTVATLESDLKKSKNLRNKQSREIHKLRDSVKRSSMHIADLKKSQAENTSHPNQSRQDLLNQIQALEETLQEQYDEFTQDNDELAHRLSALQRLRKDERTYLTEKNQDLLHQLEKTQADLHSTSNDLRKIQDSIFTRSHSEWPVEDDCKIREDVARISRDIRAWAKTYGASGESIPTRPIVVDEEGLNEFTRKVSSVAKISNFDEIRSMKHAFLLLAALLAEEIRLLIFKSPFFWLKGNKKTTYSWLDQAFLEMCKYRPSEAQTWRVELMHVLCGNGDKTENDKTVAATVFQNRVTKLCKDFSKDFFSSSEAMMLKVMDAEELARCGQDLEKLVTRAASIYVKLQTQPSVYKWSQPTKFLGKLFSVASDCMKADRLHKIDEDENDTAMDGAQVKIVLSPAVFAYGNAQGEDIEGRPCIAKAVVYLE</sequence>
<dbReference type="EMBL" id="JBBWRZ010000005">
    <property type="protein sequence ID" value="KAK8235077.1"/>
    <property type="molecule type" value="Genomic_DNA"/>
</dbReference>
<feature type="region of interest" description="Disordered" evidence="2">
    <location>
        <begin position="1"/>
        <end position="59"/>
    </location>
</feature>
<protein>
    <submittedName>
        <fullName evidence="3">Uncharacterized protein</fullName>
    </submittedName>
</protein>
<feature type="coiled-coil region" evidence="1">
    <location>
        <begin position="124"/>
        <end position="201"/>
    </location>
</feature>
<comment type="caution">
    <text evidence="3">The sequence shown here is derived from an EMBL/GenBank/DDBJ whole genome shotgun (WGS) entry which is preliminary data.</text>
</comment>
<feature type="compositionally biased region" description="Basic and acidic residues" evidence="2">
    <location>
        <begin position="88"/>
        <end position="100"/>
    </location>
</feature>